<dbReference type="EMBL" id="CAJVAS010000036">
    <property type="protein sequence ID" value="CAG7646774.1"/>
    <property type="molecule type" value="Genomic_DNA"/>
</dbReference>
<dbReference type="PANTHER" id="PTHR34817:SF2">
    <property type="entry name" value="NUCLEOTIDYLTRANSFERASE"/>
    <property type="match status" value="1"/>
</dbReference>
<dbReference type="Pfam" id="PF10127">
    <property type="entry name" value="RlaP"/>
    <property type="match status" value="1"/>
</dbReference>
<dbReference type="AlphaFoldDB" id="A0A916K8Q7"/>
<dbReference type="RefSeq" id="WP_218094960.1">
    <property type="nucleotide sequence ID" value="NZ_CAJVAS010000036.1"/>
</dbReference>
<accession>A0A916K8Q7</accession>
<comment type="caution">
    <text evidence="1">The sequence shown here is derived from an EMBL/GenBank/DDBJ whole genome shotgun (WGS) entry which is preliminary data.</text>
</comment>
<dbReference type="Proteomes" id="UP000693672">
    <property type="component" value="Unassembled WGS sequence"/>
</dbReference>
<proteinExistence type="predicted"/>
<keyword evidence="2" id="KW-1185">Reference proteome</keyword>
<evidence type="ECO:0000313" key="2">
    <source>
        <dbReference type="Proteomes" id="UP000693672"/>
    </source>
</evidence>
<gene>
    <name evidence="1" type="ORF">PAESOLCIP111_05237</name>
</gene>
<dbReference type="InterPro" id="IPR018775">
    <property type="entry name" value="RlaP"/>
</dbReference>
<dbReference type="PANTHER" id="PTHR34817">
    <property type="entry name" value="NUCLEOTIDYLTRANSFERASE"/>
    <property type="match status" value="1"/>
</dbReference>
<organism evidence="1 2">
    <name type="scientific">Paenibacillus solanacearum</name>
    <dbReference type="NCBI Taxonomy" id="2048548"/>
    <lineage>
        <taxon>Bacteria</taxon>
        <taxon>Bacillati</taxon>
        <taxon>Bacillota</taxon>
        <taxon>Bacilli</taxon>
        <taxon>Bacillales</taxon>
        <taxon>Paenibacillaceae</taxon>
        <taxon>Paenibacillus</taxon>
    </lineage>
</organism>
<protein>
    <recommendedName>
        <fullName evidence="3">Nucleotidyltransferase domain-containing protein</fullName>
    </recommendedName>
</protein>
<sequence>MSGIPQHVIAALQAIEQEEHVRILYACEAGSRAWGLHSEESDHDVRFIYIRPTAWYLSIFDQSDVIQRPAGSSLDLSGWDLRKALRLLRKSNPSLLEWLQSPIVYAQRESVASQLRNCSAAVFSPRSCACHYLNMAKRNIRLLEKDRQRIKNYVYVLRPILACQWIERYRTMPPLAFPDLMKRLVLEGSELWAAMLQLSERKKSGGDLADGERWMTPIHTFLERQLACYDQAAVKMAERQEHSEEQGDDDRLNTLFRSALNDVWASDV</sequence>
<name>A0A916K8Q7_9BACL</name>
<evidence type="ECO:0008006" key="3">
    <source>
        <dbReference type="Google" id="ProtNLM"/>
    </source>
</evidence>
<evidence type="ECO:0000313" key="1">
    <source>
        <dbReference type="EMBL" id="CAG7646774.1"/>
    </source>
</evidence>
<reference evidence="1" key="1">
    <citation type="submission" date="2021-06" db="EMBL/GenBank/DDBJ databases">
        <authorList>
            <person name="Criscuolo A."/>
        </authorList>
    </citation>
    <scope>NUCLEOTIDE SEQUENCE</scope>
    <source>
        <strain evidence="1">CIP111600</strain>
    </source>
</reference>